<dbReference type="InterPro" id="IPR036634">
    <property type="entry name" value="PRD_sf"/>
</dbReference>
<keyword evidence="10" id="KW-1185">Reference proteome</keyword>
<name>L0K8K7_HALHC</name>
<dbReference type="PANTHER" id="PTHR30185:SF18">
    <property type="entry name" value="TRANSCRIPTIONAL REGULATOR MTLR"/>
    <property type="match status" value="1"/>
</dbReference>
<dbReference type="SUPFAM" id="SSF46785">
    <property type="entry name" value="Winged helix' DNA-binding domain"/>
    <property type="match status" value="2"/>
</dbReference>
<dbReference type="eggNOG" id="COG3711">
    <property type="taxonomic scope" value="Bacteria"/>
</dbReference>
<keyword evidence="1" id="KW-0808">Transferase</keyword>
<dbReference type="GO" id="GO:0006355">
    <property type="term" value="P:regulation of DNA-templated transcription"/>
    <property type="evidence" value="ECO:0007669"/>
    <property type="project" value="InterPro"/>
</dbReference>
<evidence type="ECO:0000259" key="6">
    <source>
        <dbReference type="PROSITE" id="PS51094"/>
    </source>
</evidence>
<dbReference type="InterPro" id="IPR013196">
    <property type="entry name" value="HTH_11"/>
</dbReference>
<dbReference type="Pfam" id="PF00874">
    <property type="entry name" value="PRD"/>
    <property type="match status" value="2"/>
</dbReference>
<keyword evidence="5" id="KW-0804">Transcription</keyword>
<feature type="domain" description="PTS EIIB type-2" evidence="7">
    <location>
        <begin position="428"/>
        <end position="517"/>
    </location>
</feature>
<dbReference type="Pfam" id="PF02302">
    <property type="entry name" value="PTS_IIB"/>
    <property type="match status" value="1"/>
</dbReference>
<dbReference type="PROSITE" id="PS51094">
    <property type="entry name" value="PTS_EIIA_TYPE_2"/>
    <property type="match status" value="1"/>
</dbReference>
<feature type="domain" description="PTS EIIA type-2" evidence="6">
    <location>
        <begin position="532"/>
        <end position="666"/>
    </location>
</feature>
<keyword evidence="3" id="KW-0805">Transcription regulation</keyword>
<feature type="domain" description="PRD" evidence="8">
    <location>
        <begin position="320"/>
        <end position="427"/>
    </location>
</feature>
<organism evidence="9 10">
    <name type="scientific">Halobacteroides halobius (strain ATCC 35273 / DSM 5150 / MD-1)</name>
    <dbReference type="NCBI Taxonomy" id="748449"/>
    <lineage>
        <taxon>Bacteria</taxon>
        <taxon>Bacillati</taxon>
        <taxon>Bacillota</taxon>
        <taxon>Clostridia</taxon>
        <taxon>Halanaerobiales</taxon>
        <taxon>Halobacteroidaceae</taxon>
        <taxon>Halobacteroides</taxon>
    </lineage>
</organism>
<dbReference type="CDD" id="cd05568">
    <property type="entry name" value="PTS_IIB_bgl_like"/>
    <property type="match status" value="1"/>
</dbReference>
<feature type="domain" description="PRD" evidence="8">
    <location>
        <begin position="205"/>
        <end position="310"/>
    </location>
</feature>
<dbReference type="SUPFAM" id="SSF63520">
    <property type="entry name" value="PTS-regulatory domain, PRD"/>
    <property type="match status" value="2"/>
</dbReference>
<dbReference type="RefSeq" id="WP_015326179.1">
    <property type="nucleotide sequence ID" value="NC_019978.1"/>
</dbReference>
<evidence type="ECO:0000259" key="7">
    <source>
        <dbReference type="PROSITE" id="PS51099"/>
    </source>
</evidence>
<dbReference type="STRING" id="748449.Halha_0474"/>
<dbReference type="Gene3D" id="3.40.50.2300">
    <property type="match status" value="1"/>
</dbReference>
<evidence type="ECO:0000259" key="8">
    <source>
        <dbReference type="PROSITE" id="PS51372"/>
    </source>
</evidence>
<dbReference type="PROSITE" id="PS00372">
    <property type="entry name" value="PTS_EIIA_TYPE_2_HIS"/>
    <property type="match status" value="1"/>
</dbReference>
<evidence type="ECO:0000313" key="9">
    <source>
        <dbReference type="EMBL" id="AGB40453.1"/>
    </source>
</evidence>
<dbReference type="Pfam" id="PF05043">
    <property type="entry name" value="Mga"/>
    <property type="match status" value="1"/>
</dbReference>
<sequence>MNLPNKRSGKILRILLNNQKPIIIKKLAKEFDVSARTIRSDLKKLEEWLELRNITLIKKPRVGVWIECDSVEKTELERQLFKAQKNNDLLSPSRRQKYILKCLLETDKQYTMKLLAEELYVSRSTIYKDLKKVETWLSKYGLILERKRNCGIKVRGDEKKWRKAVADLLAELKGDQELKKILEKETSLEPDSRIDTKTYQQLKSLFGDIDFRNIEKILKEAENELGFLFTDEAFAGLVIHIAISIERLEQGKDIKMDQEQLNNLKAKEEFKVAEYITTKLENILKIKIPKDEVGYISLHILGAKLQQNIQTKSVTDVLENTDSKIVKVAKEVINLAAEVLEVEFQDDKQLLVGLVLHLRPAINRLKYGMSLRNPLLDRIKEDYPSVFGAAWASSIIFEKHLGIKVNEEEVGYIALHLGAALERINKKIKAVIVCSSGIGTSQLIASRLAKRLSGIEIMDLMAAHKLKNKNLEEIDVIISTIPLNDLEQPVIQVSPLVTENDINLVKQKTNYILQDKEAEKLELDLELNKIHQLLNQNLIFVNLDVESKEEIIKFLSQQLLDRNSIKEDFIESALDREKITSTGVGNKVAIPHGKEDYVLESKIAIATLENPIKWGAESVNIVFLLALKNKESKVFFKHFHKILDNPKAIKKLEESTTKENIIKSIL</sequence>
<dbReference type="AlphaFoldDB" id="L0K8K7"/>
<dbReference type="Pfam" id="PF08279">
    <property type="entry name" value="HTH_11"/>
    <property type="match status" value="1"/>
</dbReference>
<dbReference type="CDD" id="cd00211">
    <property type="entry name" value="PTS_IIA_fru"/>
    <property type="match status" value="1"/>
</dbReference>
<dbReference type="InterPro" id="IPR003501">
    <property type="entry name" value="PTS_EIIB_2/3"/>
</dbReference>
<protein>
    <submittedName>
        <fullName evidence="9">Transcriptional antiterminator</fullName>
    </submittedName>
</protein>
<dbReference type="EMBL" id="CP003359">
    <property type="protein sequence ID" value="AGB40453.1"/>
    <property type="molecule type" value="Genomic_DNA"/>
</dbReference>
<keyword evidence="2" id="KW-0677">Repeat</keyword>
<reference evidence="10" key="1">
    <citation type="submission" date="2012-02" db="EMBL/GenBank/DDBJ databases">
        <title>The complete genome of Halobacteroides halobius DSM 5150.</title>
        <authorList>
            <person name="Lucas S."/>
            <person name="Copeland A."/>
            <person name="Lapidus A."/>
            <person name="Glavina del Rio T."/>
            <person name="Dalin E."/>
            <person name="Tice H."/>
            <person name="Bruce D."/>
            <person name="Goodwin L."/>
            <person name="Pitluck S."/>
            <person name="Peters L."/>
            <person name="Mikhailova N."/>
            <person name="Gu W."/>
            <person name="Kyrpides N."/>
            <person name="Mavromatis K."/>
            <person name="Ivanova N."/>
            <person name="Brettin T."/>
            <person name="Detter J.C."/>
            <person name="Han C."/>
            <person name="Larimer F."/>
            <person name="Land M."/>
            <person name="Hauser L."/>
            <person name="Markowitz V."/>
            <person name="Cheng J.-F."/>
            <person name="Hugenholtz P."/>
            <person name="Woyke T."/>
            <person name="Wu D."/>
            <person name="Tindall B."/>
            <person name="Pomrenke H."/>
            <person name="Brambilla E."/>
            <person name="Klenk H.-P."/>
            <person name="Eisen J.A."/>
        </authorList>
    </citation>
    <scope>NUCLEOTIDE SEQUENCE [LARGE SCALE GENOMIC DNA]</scope>
    <source>
        <strain evidence="10">ATCC 35273 / DSM 5150 / MD-1</strain>
    </source>
</reference>
<dbReference type="InterPro" id="IPR016152">
    <property type="entry name" value="PTrfase/Anion_transptr"/>
</dbReference>
<dbReference type="InterPro" id="IPR007737">
    <property type="entry name" value="Mga_HTH"/>
</dbReference>
<dbReference type="Gene3D" id="3.40.930.10">
    <property type="entry name" value="Mannitol-specific EII, Chain A"/>
    <property type="match status" value="1"/>
</dbReference>
<dbReference type="GO" id="GO:0008982">
    <property type="term" value="F:protein-N(PI)-phosphohistidine-sugar phosphotransferase activity"/>
    <property type="evidence" value="ECO:0007669"/>
    <property type="project" value="InterPro"/>
</dbReference>
<dbReference type="PROSITE" id="PS51372">
    <property type="entry name" value="PRD_2"/>
    <property type="match status" value="2"/>
</dbReference>
<dbReference type="InterPro" id="IPR013011">
    <property type="entry name" value="PTS_EIIB_2"/>
</dbReference>
<keyword evidence="4" id="KW-0010">Activator</keyword>
<dbReference type="HOGENOM" id="CLU_013442_1_1_9"/>
<dbReference type="Gene3D" id="1.10.1790.10">
    <property type="entry name" value="PRD domain"/>
    <property type="match status" value="2"/>
</dbReference>
<evidence type="ECO:0000256" key="3">
    <source>
        <dbReference type="ARBA" id="ARBA00023015"/>
    </source>
</evidence>
<dbReference type="InterPro" id="IPR036390">
    <property type="entry name" value="WH_DNA-bd_sf"/>
</dbReference>
<evidence type="ECO:0000256" key="2">
    <source>
        <dbReference type="ARBA" id="ARBA00022737"/>
    </source>
</evidence>
<dbReference type="InterPro" id="IPR050661">
    <property type="entry name" value="BglG_antiterminators"/>
</dbReference>
<dbReference type="SUPFAM" id="SSF52794">
    <property type="entry name" value="PTS system IIB component-like"/>
    <property type="match status" value="1"/>
</dbReference>
<evidence type="ECO:0000256" key="5">
    <source>
        <dbReference type="ARBA" id="ARBA00023163"/>
    </source>
</evidence>
<dbReference type="Proteomes" id="UP000010880">
    <property type="component" value="Chromosome"/>
</dbReference>
<dbReference type="Gene3D" id="1.10.10.10">
    <property type="entry name" value="Winged helix-like DNA-binding domain superfamily/Winged helix DNA-binding domain"/>
    <property type="match status" value="2"/>
</dbReference>
<gene>
    <name evidence="9" type="ordered locus">Halha_0474</name>
</gene>
<dbReference type="Pfam" id="PF00359">
    <property type="entry name" value="PTS_EIIA_2"/>
    <property type="match status" value="1"/>
</dbReference>
<evidence type="ECO:0000313" key="10">
    <source>
        <dbReference type="Proteomes" id="UP000010880"/>
    </source>
</evidence>
<dbReference type="InterPro" id="IPR002178">
    <property type="entry name" value="PTS_EIIA_type-2_dom"/>
</dbReference>
<dbReference type="SUPFAM" id="SSF55804">
    <property type="entry name" value="Phoshotransferase/anion transport protein"/>
    <property type="match status" value="1"/>
</dbReference>
<dbReference type="PATRIC" id="fig|748449.3.peg.439"/>
<dbReference type="KEGG" id="hhl:Halha_0474"/>
<dbReference type="InterPro" id="IPR036388">
    <property type="entry name" value="WH-like_DNA-bd_sf"/>
</dbReference>
<dbReference type="PANTHER" id="PTHR30185">
    <property type="entry name" value="CRYPTIC BETA-GLUCOSIDE BGL OPERON ANTITERMINATOR"/>
    <property type="match status" value="1"/>
</dbReference>
<dbReference type="InterPro" id="IPR011608">
    <property type="entry name" value="PRD"/>
</dbReference>
<dbReference type="GO" id="GO:0009401">
    <property type="term" value="P:phosphoenolpyruvate-dependent sugar phosphotransferase system"/>
    <property type="evidence" value="ECO:0007669"/>
    <property type="project" value="InterPro"/>
</dbReference>
<dbReference type="InterPro" id="IPR036095">
    <property type="entry name" value="PTS_EIIB-like_sf"/>
</dbReference>
<evidence type="ECO:0000256" key="4">
    <source>
        <dbReference type="ARBA" id="ARBA00023159"/>
    </source>
</evidence>
<evidence type="ECO:0000256" key="1">
    <source>
        <dbReference type="ARBA" id="ARBA00022679"/>
    </source>
</evidence>
<dbReference type="eggNOG" id="COG1762">
    <property type="taxonomic scope" value="Bacteria"/>
</dbReference>
<proteinExistence type="predicted"/>
<accession>L0K8K7</accession>
<dbReference type="PROSITE" id="PS51099">
    <property type="entry name" value="PTS_EIIB_TYPE_2"/>
    <property type="match status" value="1"/>
</dbReference>